<feature type="transmembrane region" description="Helical" evidence="6">
    <location>
        <begin position="84"/>
        <end position="107"/>
    </location>
</feature>
<evidence type="ECO:0000256" key="1">
    <source>
        <dbReference type="ARBA" id="ARBA00004651"/>
    </source>
</evidence>
<evidence type="ECO:0000313" key="8">
    <source>
        <dbReference type="Proteomes" id="UP000658980"/>
    </source>
</evidence>
<dbReference type="InterPro" id="IPR019108">
    <property type="entry name" value="Caa3_assmbl_CtaG-rel"/>
</dbReference>
<dbReference type="Pfam" id="PF09678">
    <property type="entry name" value="Caa3_CtaG"/>
    <property type="match status" value="1"/>
</dbReference>
<sequence length="268" mass="29973">MRDGGVLVEHDMQQGMDSLEAMVIVVLFLAFLFYPLAAALTSLKFRPWPLYRCFLWGFGIFSIALVITGPLAEFAQGNFVGHMWTHLLLGMLAPLLLVLAMPMKLLLRSLPVPLARKVSWLLKSKPFQLLSNPITALILNIGGLYVLYLTSLFEWMHQSSIVYLIVHLHVFLAGYLFTASIIYIDITAHRLSFLFRSIILIVSLAAHKILAKRIYADPPAGVPGDQGEAGGQVMYYGGDFVELVLIIILCYQWYKATAPRKSESVEEG</sequence>
<keyword evidence="5 6" id="KW-0472">Membrane</keyword>
<proteinExistence type="predicted"/>
<comment type="subcellular location">
    <subcellularLocation>
        <location evidence="1">Cell membrane</location>
        <topology evidence="1">Multi-pass membrane protein</topology>
    </subcellularLocation>
</comment>
<evidence type="ECO:0000256" key="5">
    <source>
        <dbReference type="ARBA" id="ARBA00023136"/>
    </source>
</evidence>
<feature type="transmembrane region" description="Helical" evidence="6">
    <location>
        <begin position="21"/>
        <end position="41"/>
    </location>
</feature>
<dbReference type="Proteomes" id="UP000658980">
    <property type="component" value="Unassembled WGS sequence"/>
</dbReference>
<feature type="transmembrane region" description="Helical" evidence="6">
    <location>
        <begin position="127"/>
        <end position="149"/>
    </location>
</feature>
<comment type="caution">
    <text evidence="7">The sequence shown here is derived from an EMBL/GenBank/DDBJ whole genome shotgun (WGS) entry which is preliminary data.</text>
</comment>
<reference evidence="7 8" key="1">
    <citation type="submission" date="2020-08" db="EMBL/GenBank/DDBJ databases">
        <title>A Genomic Blueprint of the Chicken Gut Microbiome.</title>
        <authorList>
            <person name="Gilroy R."/>
            <person name="Ravi A."/>
            <person name="Getino M."/>
            <person name="Pursley I."/>
            <person name="Horton D.L."/>
            <person name="Alikhan N.-F."/>
            <person name="Baker D."/>
            <person name="Gharbi K."/>
            <person name="Hall N."/>
            <person name="Watson M."/>
            <person name="Adriaenssens E.M."/>
            <person name="Foster-Nyarko E."/>
            <person name="Jarju S."/>
            <person name="Secka A."/>
            <person name="Antonio M."/>
            <person name="Oren A."/>
            <person name="Chaudhuri R."/>
            <person name="La Ragione R.M."/>
            <person name="Hildebrand F."/>
            <person name="Pallen M.J."/>
        </authorList>
    </citation>
    <scope>NUCLEOTIDE SEQUENCE [LARGE SCALE GENOMIC DNA]</scope>
    <source>
        <strain evidence="7 8">Sa1BUA13</strain>
    </source>
</reference>
<keyword evidence="8" id="KW-1185">Reference proteome</keyword>
<evidence type="ECO:0000256" key="2">
    <source>
        <dbReference type="ARBA" id="ARBA00022475"/>
    </source>
</evidence>
<dbReference type="EMBL" id="JACSPU010000004">
    <property type="protein sequence ID" value="MBD8015454.1"/>
    <property type="molecule type" value="Genomic_DNA"/>
</dbReference>
<evidence type="ECO:0000256" key="4">
    <source>
        <dbReference type="ARBA" id="ARBA00022989"/>
    </source>
</evidence>
<accession>A0ABR8WEI6</accession>
<name>A0ABR8WEI6_9BACL</name>
<gene>
    <name evidence="7" type="ORF">H9630_11570</name>
</gene>
<evidence type="ECO:0000256" key="3">
    <source>
        <dbReference type="ARBA" id="ARBA00022692"/>
    </source>
</evidence>
<feature type="transmembrane region" description="Helical" evidence="6">
    <location>
        <begin position="161"/>
        <end position="186"/>
    </location>
</feature>
<organism evidence="7 8">
    <name type="scientific">Planococcus wigleyi</name>
    <dbReference type="NCBI Taxonomy" id="2762216"/>
    <lineage>
        <taxon>Bacteria</taxon>
        <taxon>Bacillati</taxon>
        <taxon>Bacillota</taxon>
        <taxon>Bacilli</taxon>
        <taxon>Bacillales</taxon>
        <taxon>Caryophanaceae</taxon>
        <taxon>Planococcus</taxon>
    </lineage>
</organism>
<keyword evidence="3 6" id="KW-0812">Transmembrane</keyword>
<feature type="transmembrane region" description="Helical" evidence="6">
    <location>
        <begin position="193"/>
        <end position="215"/>
    </location>
</feature>
<evidence type="ECO:0000256" key="6">
    <source>
        <dbReference type="SAM" id="Phobius"/>
    </source>
</evidence>
<keyword evidence="4 6" id="KW-1133">Transmembrane helix</keyword>
<feature type="transmembrane region" description="Helical" evidence="6">
    <location>
        <begin position="235"/>
        <end position="254"/>
    </location>
</feature>
<protein>
    <submittedName>
        <fullName evidence="7">Cytochrome c oxidase assembly protein</fullName>
    </submittedName>
</protein>
<keyword evidence="2" id="KW-1003">Cell membrane</keyword>
<feature type="transmembrane region" description="Helical" evidence="6">
    <location>
        <begin position="53"/>
        <end position="72"/>
    </location>
</feature>
<evidence type="ECO:0000313" key="7">
    <source>
        <dbReference type="EMBL" id="MBD8015454.1"/>
    </source>
</evidence>